<organism evidence="1 2">
    <name type="scientific">Coccidioides immitis RMSCC 3703</name>
    <dbReference type="NCBI Taxonomy" id="454286"/>
    <lineage>
        <taxon>Eukaryota</taxon>
        <taxon>Fungi</taxon>
        <taxon>Dikarya</taxon>
        <taxon>Ascomycota</taxon>
        <taxon>Pezizomycotina</taxon>
        <taxon>Eurotiomycetes</taxon>
        <taxon>Eurotiomycetidae</taxon>
        <taxon>Onygenales</taxon>
        <taxon>Onygenaceae</taxon>
        <taxon>Coccidioides</taxon>
    </lineage>
</organism>
<dbReference type="EMBL" id="DS268184">
    <property type="protein sequence ID" value="KMU80169.1"/>
    <property type="molecule type" value="Genomic_DNA"/>
</dbReference>
<accession>A0A0J8R4Y6</accession>
<reference evidence="2" key="1">
    <citation type="journal article" date="2010" name="Genome Res.">
        <title>Population genomic sequencing of Coccidioides fungi reveals recent hybridization and transposon control.</title>
        <authorList>
            <person name="Neafsey D.E."/>
            <person name="Barker B.M."/>
            <person name="Sharpton T.J."/>
            <person name="Stajich J.E."/>
            <person name="Park D.J."/>
            <person name="Whiston E."/>
            <person name="Hung C.-Y."/>
            <person name="McMahan C."/>
            <person name="White J."/>
            <person name="Sykes S."/>
            <person name="Heiman D."/>
            <person name="Young S."/>
            <person name="Zeng Q."/>
            <person name="Abouelleil A."/>
            <person name="Aftuck L."/>
            <person name="Bessette D."/>
            <person name="Brown A."/>
            <person name="FitzGerald M."/>
            <person name="Lui A."/>
            <person name="Macdonald J.P."/>
            <person name="Priest M."/>
            <person name="Orbach M.J."/>
            <person name="Galgiani J.N."/>
            <person name="Kirkland T.N."/>
            <person name="Cole G.T."/>
            <person name="Birren B.W."/>
            <person name="Henn M.R."/>
            <person name="Taylor J.W."/>
            <person name="Rounsley S.D."/>
        </authorList>
    </citation>
    <scope>NUCLEOTIDE SEQUENCE [LARGE SCALE GENOMIC DNA]</scope>
    <source>
        <strain evidence="2">RMSCC 3703</strain>
    </source>
</reference>
<protein>
    <submittedName>
        <fullName evidence="1">Uncharacterized protein</fullName>
    </submittedName>
</protein>
<name>A0A0J8R4Y6_COCIT</name>
<sequence length="47" mass="5129">MGRCPAKIVWASPYRSACASTATSRLALIFCTGLRKPQLDRQVLPPP</sequence>
<dbReference type="AlphaFoldDB" id="A0A0J8R4Y6"/>
<evidence type="ECO:0000313" key="1">
    <source>
        <dbReference type="EMBL" id="KMU80169.1"/>
    </source>
</evidence>
<gene>
    <name evidence="1" type="ORF">CISG_08277</name>
</gene>
<dbReference type="Proteomes" id="UP000054559">
    <property type="component" value="Unassembled WGS sequence"/>
</dbReference>
<evidence type="ECO:0000313" key="2">
    <source>
        <dbReference type="Proteomes" id="UP000054559"/>
    </source>
</evidence>
<proteinExistence type="predicted"/>